<dbReference type="FunFam" id="2.40.10.10:FF:000054">
    <property type="entry name" value="Complement C1r subcomponent"/>
    <property type="match status" value="1"/>
</dbReference>
<dbReference type="PANTHER" id="PTHR24253">
    <property type="entry name" value="TRANSMEMBRANE PROTEASE SERINE"/>
    <property type="match status" value="1"/>
</dbReference>
<dbReference type="InterPro" id="IPR001254">
    <property type="entry name" value="Trypsin_dom"/>
</dbReference>
<evidence type="ECO:0000256" key="4">
    <source>
        <dbReference type="ARBA" id="ARBA00023026"/>
    </source>
</evidence>
<organism evidence="9 10">
    <name type="scientific">Cyclostephanos tholiformis</name>
    <dbReference type="NCBI Taxonomy" id="382380"/>
    <lineage>
        <taxon>Eukaryota</taxon>
        <taxon>Sar</taxon>
        <taxon>Stramenopiles</taxon>
        <taxon>Ochrophyta</taxon>
        <taxon>Bacillariophyta</taxon>
        <taxon>Coscinodiscophyceae</taxon>
        <taxon>Thalassiosirophycidae</taxon>
        <taxon>Stephanodiscales</taxon>
        <taxon>Stephanodiscaceae</taxon>
        <taxon>Cyclostephanos</taxon>
    </lineage>
</organism>
<dbReference type="Gene3D" id="2.40.10.10">
    <property type="entry name" value="Trypsin-like serine proteases"/>
    <property type="match status" value="1"/>
</dbReference>
<reference evidence="9 10" key="1">
    <citation type="submission" date="2024-10" db="EMBL/GenBank/DDBJ databases">
        <title>Updated reference genomes for cyclostephanoid diatoms.</title>
        <authorList>
            <person name="Roberts W.R."/>
            <person name="Alverson A.J."/>
        </authorList>
    </citation>
    <scope>NUCLEOTIDE SEQUENCE [LARGE SCALE GENOMIC DNA]</scope>
    <source>
        <strain evidence="9 10">AJA228-03</strain>
    </source>
</reference>
<keyword evidence="2" id="KW-0964">Secreted</keyword>
<evidence type="ECO:0000313" key="10">
    <source>
        <dbReference type="Proteomes" id="UP001530377"/>
    </source>
</evidence>
<dbReference type="AlphaFoldDB" id="A0ABD3SSH4"/>
<feature type="region of interest" description="Disordered" evidence="7">
    <location>
        <begin position="1"/>
        <end position="27"/>
    </location>
</feature>
<keyword evidence="6" id="KW-0325">Glycoprotein</keyword>
<evidence type="ECO:0000256" key="1">
    <source>
        <dbReference type="ARBA" id="ARBA00004613"/>
    </source>
</evidence>
<evidence type="ECO:0000256" key="5">
    <source>
        <dbReference type="ARBA" id="ARBA00023157"/>
    </source>
</evidence>
<dbReference type="InterPro" id="IPR043504">
    <property type="entry name" value="Peptidase_S1_PA_chymotrypsin"/>
</dbReference>
<feature type="domain" description="Peptidase S1" evidence="8">
    <location>
        <begin position="1"/>
        <end position="127"/>
    </location>
</feature>
<dbReference type="InterPro" id="IPR009003">
    <property type="entry name" value="Peptidase_S1_PA"/>
</dbReference>
<dbReference type="EMBL" id="JALLPB020000005">
    <property type="protein sequence ID" value="KAL3827305.1"/>
    <property type="molecule type" value="Genomic_DNA"/>
</dbReference>
<keyword evidence="4" id="KW-0843">Virulence</keyword>
<dbReference type="GO" id="GO:0005576">
    <property type="term" value="C:extracellular region"/>
    <property type="evidence" value="ECO:0007669"/>
    <property type="project" value="UniProtKB-SubCell"/>
</dbReference>
<dbReference type="Pfam" id="PF00089">
    <property type="entry name" value="Trypsin"/>
    <property type="match status" value="1"/>
</dbReference>
<sequence>MAQPAIANPTEVALNKEGHDRDETNTGTDVLMNVDVGYISNMECEATEGPRGMYNGQIMEDMMCAMAAGKDSCQGDSGGPLVIREDDADSDVQVGVISRGISCALDPFPGVFARVSHAYEWIQSEVCRGSEYASKTGFDCSSIPTNPPVSSPTNPSTFTPSIDSGDDTKFFDDLLDYISGLFGNN</sequence>
<keyword evidence="10" id="KW-1185">Reference proteome</keyword>
<dbReference type="PROSITE" id="PS50240">
    <property type="entry name" value="TRYPSIN_DOM"/>
    <property type="match status" value="1"/>
</dbReference>
<dbReference type="PROSITE" id="PS00135">
    <property type="entry name" value="TRYPSIN_SER"/>
    <property type="match status" value="1"/>
</dbReference>
<keyword evidence="5" id="KW-1015">Disulfide bond</keyword>
<evidence type="ECO:0000259" key="8">
    <source>
        <dbReference type="PROSITE" id="PS50240"/>
    </source>
</evidence>
<evidence type="ECO:0000256" key="3">
    <source>
        <dbReference type="ARBA" id="ARBA00022729"/>
    </source>
</evidence>
<dbReference type="InterPro" id="IPR033116">
    <property type="entry name" value="TRYPSIN_SER"/>
</dbReference>
<dbReference type="Proteomes" id="UP001530377">
    <property type="component" value="Unassembled WGS sequence"/>
</dbReference>
<keyword evidence="3" id="KW-0732">Signal</keyword>
<gene>
    <name evidence="9" type="ORF">ACHAXA_005051</name>
</gene>
<comment type="caution">
    <text evidence="9">The sequence shown here is derived from an EMBL/GenBank/DDBJ whole genome shotgun (WGS) entry which is preliminary data.</text>
</comment>
<evidence type="ECO:0000256" key="2">
    <source>
        <dbReference type="ARBA" id="ARBA00022525"/>
    </source>
</evidence>
<evidence type="ECO:0000256" key="6">
    <source>
        <dbReference type="ARBA" id="ARBA00023180"/>
    </source>
</evidence>
<comment type="subcellular location">
    <subcellularLocation>
        <location evidence="1">Secreted</location>
    </subcellularLocation>
</comment>
<evidence type="ECO:0000313" key="9">
    <source>
        <dbReference type="EMBL" id="KAL3827305.1"/>
    </source>
</evidence>
<evidence type="ECO:0000256" key="7">
    <source>
        <dbReference type="SAM" id="MobiDB-lite"/>
    </source>
</evidence>
<dbReference type="SUPFAM" id="SSF50494">
    <property type="entry name" value="Trypsin-like serine proteases"/>
    <property type="match status" value="1"/>
</dbReference>
<feature type="compositionally biased region" description="Basic and acidic residues" evidence="7">
    <location>
        <begin position="14"/>
        <end position="24"/>
    </location>
</feature>
<name>A0ABD3SSH4_9STRA</name>
<accession>A0ABD3SSH4</accession>
<proteinExistence type="predicted"/>
<dbReference type="SMART" id="SM00020">
    <property type="entry name" value="Tryp_SPc"/>
    <property type="match status" value="1"/>
</dbReference>
<dbReference type="PANTHER" id="PTHR24253:SF176">
    <property type="entry name" value="CORIN, ISOFORM B"/>
    <property type="match status" value="1"/>
</dbReference>
<protein>
    <recommendedName>
        <fullName evidence="8">Peptidase S1 domain-containing protein</fullName>
    </recommendedName>
</protein>